<evidence type="ECO:0000256" key="3">
    <source>
        <dbReference type="ARBA" id="ARBA00023163"/>
    </source>
</evidence>
<dbReference type="AlphaFoldDB" id="A0A0H2UWF5"/>
<dbReference type="SUPFAM" id="SSF46785">
    <property type="entry name" value="Winged helix' DNA-binding domain"/>
    <property type="match status" value="1"/>
</dbReference>
<keyword evidence="2" id="KW-0238">DNA-binding</keyword>
<dbReference type="SMR" id="A0A0H2UWF5"/>
<evidence type="ECO:0000259" key="4">
    <source>
        <dbReference type="PROSITE" id="PS51063"/>
    </source>
</evidence>
<dbReference type="Pfam" id="PF13545">
    <property type="entry name" value="HTH_Crp_2"/>
    <property type="match status" value="1"/>
</dbReference>
<evidence type="ECO:0000313" key="5">
    <source>
        <dbReference type="EMBL" id="AAM80209.1"/>
    </source>
</evidence>
<evidence type="ECO:0000256" key="1">
    <source>
        <dbReference type="ARBA" id="ARBA00023015"/>
    </source>
</evidence>
<dbReference type="InterPro" id="IPR018490">
    <property type="entry name" value="cNMP-bd_dom_sf"/>
</dbReference>
<dbReference type="PROSITE" id="PS00042">
    <property type="entry name" value="HTH_CRP_1"/>
    <property type="match status" value="1"/>
</dbReference>
<protein>
    <submittedName>
        <fullName evidence="5">Putative transcriptional regulatory protein</fullName>
    </submittedName>
</protein>
<feature type="domain" description="HTH crp-type" evidence="4">
    <location>
        <begin position="156"/>
        <end position="231"/>
    </location>
</feature>
<keyword evidence="3" id="KW-0804">Transcription</keyword>
<dbReference type="PROSITE" id="PS51063">
    <property type="entry name" value="HTH_CRP_2"/>
    <property type="match status" value="1"/>
</dbReference>
<gene>
    <name evidence="5" type="ordered locus">SpyM3_1602</name>
</gene>
<dbReference type="GO" id="GO:0003677">
    <property type="term" value="F:DNA binding"/>
    <property type="evidence" value="ECO:0007669"/>
    <property type="project" value="UniProtKB-KW"/>
</dbReference>
<dbReference type="KEGG" id="spg:SpyM3_1602"/>
<sequence>MLISLEDTNYTLVKEYLEKSVNHHILQRYIDNHNFPIIEKSYHKYLTFESLEEDFTYILKDGIVKQSVLSKYGMEFNLRYVTGLEITSVLNTGYSKDMGEPYNVRIESEKASFYKVRRSAFLKDINEDIELQGYVKDFYHNRLQKSMKKMQCMLTNGRIGAISTQIYDLMTLFGEELPNGQILINFVITNEELGKFCGISTASSVSRILKQLKEKNIIRIDKQHIIITNLDKLKDNIVF</sequence>
<dbReference type="InterPro" id="IPR012318">
    <property type="entry name" value="HTH_CRP"/>
</dbReference>
<dbReference type="GO" id="GO:0003700">
    <property type="term" value="F:DNA-binding transcription factor activity"/>
    <property type="evidence" value="ECO:0007669"/>
    <property type="project" value="InterPro"/>
</dbReference>
<dbReference type="InterPro" id="IPR036388">
    <property type="entry name" value="WH-like_DNA-bd_sf"/>
</dbReference>
<dbReference type="Gene3D" id="1.10.10.10">
    <property type="entry name" value="Winged helix-like DNA-binding domain superfamily/Winged helix DNA-binding domain"/>
    <property type="match status" value="1"/>
</dbReference>
<dbReference type="InterPro" id="IPR036390">
    <property type="entry name" value="WH_DNA-bd_sf"/>
</dbReference>
<organism evidence="5 6">
    <name type="scientific">Streptococcus pyogenes serotype M3 (strain ATCC BAA-595 / MGAS315)</name>
    <dbReference type="NCBI Taxonomy" id="198466"/>
    <lineage>
        <taxon>Bacteria</taxon>
        <taxon>Bacillati</taxon>
        <taxon>Bacillota</taxon>
        <taxon>Bacilli</taxon>
        <taxon>Lactobacillales</taxon>
        <taxon>Streptococcaceae</taxon>
        <taxon>Streptococcus</taxon>
    </lineage>
</organism>
<proteinExistence type="predicted"/>
<evidence type="ECO:0000256" key="2">
    <source>
        <dbReference type="ARBA" id="ARBA00023125"/>
    </source>
</evidence>
<evidence type="ECO:0000313" key="6">
    <source>
        <dbReference type="Proteomes" id="UP000000564"/>
    </source>
</evidence>
<dbReference type="SUPFAM" id="SSF51206">
    <property type="entry name" value="cAMP-binding domain-like"/>
    <property type="match status" value="1"/>
</dbReference>
<dbReference type="EMBL" id="AE014074">
    <property type="protein sequence ID" value="AAM80209.1"/>
    <property type="molecule type" value="Genomic_DNA"/>
</dbReference>
<dbReference type="SMART" id="SM00419">
    <property type="entry name" value="HTH_CRP"/>
    <property type="match status" value="1"/>
</dbReference>
<dbReference type="InterPro" id="IPR018335">
    <property type="entry name" value="Tscrpt_reg_HTH_Crp-type_CS"/>
</dbReference>
<name>A0A0H2UWF5_STRP3</name>
<keyword evidence="1" id="KW-0805">Transcription regulation</keyword>
<dbReference type="HOGENOM" id="CLU_075053_12_0_9"/>
<reference evidence="5 6" key="1">
    <citation type="journal article" date="2002" name="Proc. Natl. Acad. Sci. U.S.A.">
        <title>Genome sequence of a serotype M3 strain of group A Streptococcus: phage-encoded toxins, the high-virulence phenotype, and clone emergence.</title>
        <authorList>
            <person name="Beres S.B."/>
            <person name="Sylva G.L."/>
            <person name="Barbian K.D."/>
            <person name="Lei B."/>
            <person name="Hoff J.S."/>
            <person name="Mammarella N.D."/>
            <person name="Liu M.Y."/>
            <person name="Smoot J.C."/>
            <person name="Porcella S.F."/>
            <person name="Parkins L.D."/>
            <person name="Campbell D.S."/>
            <person name="Smith T.M."/>
            <person name="McCormick J.K."/>
            <person name="Leung D.Y."/>
            <person name="Schlievert P.M."/>
            <person name="Musser J.M."/>
        </authorList>
    </citation>
    <scope>NUCLEOTIDE SEQUENCE [LARGE SCALE GENOMIC DNA]</scope>
    <source>
        <strain evidence="6">ATCC BAA-595 / MGAS315</strain>
    </source>
</reference>
<dbReference type="Proteomes" id="UP000000564">
    <property type="component" value="Chromosome"/>
</dbReference>
<accession>A0A0H2UWF5</accession>